<reference evidence="8 9" key="1">
    <citation type="journal article" date="2016" name="Nat. Commun.">
        <title>Thousands of microbial genomes shed light on interconnected biogeochemical processes in an aquifer system.</title>
        <authorList>
            <person name="Anantharaman K."/>
            <person name="Brown C.T."/>
            <person name="Hug L.A."/>
            <person name="Sharon I."/>
            <person name="Castelle C.J."/>
            <person name="Probst A.J."/>
            <person name="Thomas B.C."/>
            <person name="Singh A."/>
            <person name="Wilkins M.J."/>
            <person name="Karaoz U."/>
            <person name="Brodie E.L."/>
            <person name="Williams K.H."/>
            <person name="Hubbard S.S."/>
            <person name="Banfield J.F."/>
        </authorList>
    </citation>
    <scope>NUCLEOTIDE SEQUENCE [LARGE SCALE GENOMIC DNA]</scope>
</reference>
<evidence type="ECO:0000313" key="9">
    <source>
        <dbReference type="Proteomes" id="UP000178068"/>
    </source>
</evidence>
<keyword evidence="3 7" id="KW-1133">Transmembrane helix</keyword>
<sequence length="321" mass="35802">MKGLLAGLFVVLVIFLALVGGALFWYKINTSPTKPGEEKTVVIQKGESTGQIADKLAKNGLIKNSLAFRIYIRLNNLKPSIQAGTFKIKRGLSIEKILQNLAVGRIDKWITIQEGLRVEEIASLLSKDFPIKEADFLSLAKEGYMFPDTYLLPIDANAEKAVSILRQNFDKRVDAAVKEKIAASGLSLDEAVNLASIVERESRSGSERGIIAGILLKRWRQGFLLEADATVQYALGYQTAEKTWWKKLLTEEDLQINTPYNSRRFSGLPPGPICNPGLEALKEVADPTKTDYYFYLHDKDGKVHFAKTLDEHNANVAKYIQ</sequence>
<dbReference type="Pfam" id="PF02618">
    <property type="entry name" value="YceG"/>
    <property type="match status" value="1"/>
</dbReference>
<dbReference type="PANTHER" id="PTHR30518:SF2">
    <property type="entry name" value="ENDOLYTIC MUREIN TRANSGLYCOSYLASE"/>
    <property type="match status" value="1"/>
</dbReference>
<organism evidence="8 9">
    <name type="scientific">Candidatus Woykebacteria bacterium RIFCSPHIGHO2_12_FULL_45_10</name>
    <dbReference type="NCBI Taxonomy" id="1802603"/>
    <lineage>
        <taxon>Bacteria</taxon>
        <taxon>Candidatus Woykeibacteriota</taxon>
    </lineage>
</organism>
<evidence type="ECO:0000256" key="7">
    <source>
        <dbReference type="HAMAP-Rule" id="MF_02065"/>
    </source>
</evidence>
<evidence type="ECO:0000256" key="6">
    <source>
        <dbReference type="ARBA" id="ARBA00023316"/>
    </source>
</evidence>
<dbReference type="GO" id="GO:0008932">
    <property type="term" value="F:lytic endotransglycosylase activity"/>
    <property type="evidence" value="ECO:0007669"/>
    <property type="project" value="UniProtKB-UniRule"/>
</dbReference>
<name>A0A1G1WTB7_9BACT</name>
<evidence type="ECO:0000256" key="3">
    <source>
        <dbReference type="ARBA" id="ARBA00022989"/>
    </source>
</evidence>
<dbReference type="CDD" id="cd08010">
    <property type="entry name" value="MltG_like"/>
    <property type="match status" value="1"/>
</dbReference>
<evidence type="ECO:0000313" key="8">
    <source>
        <dbReference type="EMBL" id="OGY30417.1"/>
    </source>
</evidence>
<keyword evidence="1 7" id="KW-1003">Cell membrane</keyword>
<evidence type="ECO:0000256" key="1">
    <source>
        <dbReference type="ARBA" id="ARBA00022475"/>
    </source>
</evidence>
<evidence type="ECO:0000256" key="2">
    <source>
        <dbReference type="ARBA" id="ARBA00022692"/>
    </source>
</evidence>
<dbReference type="NCBIfam" id="TIGR00247">
    <property type="entry name" value="endolytic transglycosylase MltG"/>
    <property type="match status" value="1"/>
</dbReference>
<comment type="function">
    <text evidence="7">Functions as a peptidoglycan terminase that cleaves nascent peptidoglycan strands endolytically to terminate their elongation.</text>
</comment>
<dbReference type="AlphaFoldDB" id="A0A1G1WTB7"/>
<feature type="site" description="Important for catalytic activity" evidence="7">
    <location>
        <position position="201"/>
    </location>
</feature>
<dbReference type="HAMAP" id="MF_02065">
    <property type="entry name" value="MltG"/>
    <property type="match status" value="1"/>
</dbReference>
<dbReference type="Proteomes" id="UP000178068">
    <property type="component" value="Unassembled WGS sequence"/>
</dbReference>
<keyword evidence="4 7" id="KW-0472">Membrane</keyword>
<dbReference type="Gene3D" id="3.30.1490.480">
    <property type="entry name" value="Endolytic murein transglycosylase"/>
    <property type="match status" value="1"/>
</dbReference>
<dbReference type="PANTHER" id="PTHR30518">
    <property type="entry name" value="ENDOLYTIC MUREIN TRANSGLYCOSYLASE"/>
    <property type="match status" value="1"/>
</dbReference>
<accession>A0A1G1WTB7</accession>
<dbReference type="Gene3D" id="3.30.160.60">
    <property type="entry name" value="Classic Zinc Finger"/>
    <property type="match status" value="1"/>
</dbReference>
<proteinExistence type="inferred from homology"/>
<dbReference type="STRING" id="1802603.A3F35_01685"/>
<gene>
    <name evidence="7" type="primary">mltG</name>
    <name evidence="8" type="ORF">A3F35_01685</name>
</gene>
<dbReference type="GO" id="GO:0071555">
    <property type="term" value="P:cell wall organization"/>
    <property type="evidence" value="ECO:0007669"/>
    <property type="project" value="UniProtKB-KW"/>
</dbReference>
<comment type="caution">
    <text evidence="8">The sequence shown here is derived from an EMBL/GenBank/DDBJ whole genome shotgun (WGS) entry which is preliminary data.</text>
</comment>
<evidence type="ECO:0000256" key="4">
    <source>
        <dbReference type="ARBA" id="ARBA00023136"/>
    </source>
</evidence>
<comment type="similarity">
    <text evidence="7">Belongs to the transglycosylase MltG family.</text>
</comment>
<dbReference type="InterPro" id="IPR003770">
    <property type="entry name" value="MLTG-like"/>
</dbReference>
<dbReference type="GO" id="GO:0009252">
    <property type="term" value="P:peptidoglycan biosynthetic process"/>
    <property type="evidence" value="ECO:0007669"/>
    <property type="project" value="UniProtKB-UniRule"/>
</dbReference>
<comment type="catalytic activity">
    <reaction evidence="7">
        <text>a peptidoglycan chain = a peptidoglycan chain with N-acetyl-1,6-anhydromuramyl-[peptide] at the reducing end + a peptidoglycan chain with N-acetylglucosamine at the non-reducing end.</text>
        <dbReference type="EC" id="4.2.2.29"/>
    </reaction>
</comment>
<keyword evidence="2 7" id="KW-0812">Transmembrane</keyword>
<keyword evidence="5 7" id="KW-0456">Lyase</keyword>
<dbReference type="EC" id="4.2.2.29" evidence="7"/>
<dbReference type="EMBL" id="MHCZ01000003">
    <property type="protein sequence ID" value="OGY30417.1"/>
    <property type="molecule type" value="Genomic_DNA"/>
</dbReference>
<dbReference type="GO" id="GO:0005886">
    <property type="term" value="C:plasma membrane"/>
    <property type="evidence" value="ECO:0007669"/>
    <property type="project" value="UniProtKB-UniRule"/>
</dbReference>
<evidence type="ECO:0000256" key="5">
    <source>
        <dbReference type="ARBA" id="ARBA00023239"/>
    </source>
</evidence>
<protein>
    <recommendedName>
        <fullName evidence="7">Endolytic murein transglycosylase</fullName>
        <ecNumber evidence="7">4.2.2.29</ecNumber>
    </recommendedName>
    <alternativeName>
        <fullName evidence="7">Peptidoglycan lytic transglycosylase</fullName>
    </alternativeName>
    <alternativeName>
        <fullName evidence="7">Peptidoglycan polymerization terminase</fullName>
    </alternativeName>
</protein>
<keyword evidence="6 7" id="KW-0961">Cell wall biogenesis/degradation</keyword>